<feature type="coiled-coil region" evidence="1">
    <location>
        <begin position="10"/>
        <end position="37"/>
    </location>
</feature>
<protein>
    <submittedName>
        <fullName evidence="2">Uncharacterized protein</fullName>
    </submittedName>
</protein>
<accession>A0A834Z8N2</accession>
<sequence length="135" mass="15208">MDILSQQDQLDHAAVYIKQLQEKIEELKGRKELAMSAQGIDRKIRDSVTIGLRLPVVELRDLGSTLEVILISGLDKNFMFYEVISVIEEEGAEVVNASFSIVGDKVFHTIHSQVASSRVGVETSRLYQRLKELVH</sequence>
<organism evidence="2 3">
    <name type="scientific">Tetracentron sinense</name>
    <name type="common">Spur-leaf</name>
    <dbReference type="NCBI Taxonomy" id="13715"/>
    <lineage>
        <taxon>Eukaryota</taxon>
        <taxon>Viridiplantae</taxon>
        <taxon>Streptophyta</taxon>
        <taxon>Embryophyta</taxon>
        <taxon>Tracheophyta</taxon>
        <taxon>Spermatophyta</taxon>
        <taxon>Magnoliopsida</taxon>
        <taxon>Trochodendrales</taxon>
        <taxon>Trochodendraceae</taxon>
        <taxon>Tetracentron</taxon>
    </lineage>
</organism>
<dbReference type="OMA" id="RRIHMKD"/>
<gene>
    <name evidence="2" type="ORF">HHK36_015126</name>
</gene>
<dbReference type="PANTHER" id="PTHR13935">
    <property type="entry name" value="ACHAETE-SCUTE TRANSCRIPTION FACTOR-RELATED"/>
    <property type="match status" value="1"/>
</dbReference>
<evidence type="ECO:0000313" key="3">
    <source>
        <dbReference type="Proteomes" id="UP000655225"/>
    </source>
</evidence>
<dbReference type="GO" id="GO:0000977">
    <property type="term" value="F:RNA polymerase II transcription regulatory region sequence-specific DNA binding"/>
    <property type="evidence" value="ECO:0007669"/>
    <property type="project" value="TreeGrafter"/>
</dbReference>
<reference evidence="2 3" key="1">
    <citation type="submission" date="2020-04" db="EMBL/GenBank/DDBJ databases">
        <title>Plant Genome Project.</title>
        <authorList>
            <person name="Zhang R.-G."/>
        </authorList>
    </citation>
    <scope>NUCLEOTIDE SEQUENCE [LARGE SCALE GENOMIC DNA]</scope>
    <source>
        <strain evidence="2">YNK0</strain>
        <tissue evidence="2">Leaf</tissue>
    </source>
</reference>
<evidence type="ECO:0000256" key="1">
    <source>
        <dbReference type="SAM" id="Coils"/>
    </source>
</evidence>
<dbReference type="GO" id="GO:0090575">
    <property type="term" value="C:RNA polymerase II transcription regulator complex"/>
    <property type="evidence" value="ECO:0007669"/>
    <property type="project" value="TreeGrafter"/>
</dbReference>
<dbReference type="OrthoDB" id="1870484at2759"/>
<evidence type="ECO:0000313" key="2">
    <source>
        <dbReference type="EMBL" id="KAF8399261.1"/>
    </source>
</evidence>
<keyword evidence="1" id="KW-0175">Coiled coil</keyword>
<dbReference type="AlphaFoldDB" id="A0A834Z8N2"/>
<dbReference type="Proteomes" id="UP000655225">
    <property type="component" value="Unassembled WGS sequence"/>
</dbReference>
<proteinExistence type="predicted"/>
<dbReference type="EMBL" id="JABCRI010000010">
    <property type="protein sequence ID" value="KAF8399261.1"/>
    <property type="molecule type" value="Genomic_DNA"/>
</dbReference>
<dbReference type="GO" id="GO:0000981">
    <property type="term" value="F:DNA-binding transcription factor activity, RNA polymerase II-specific"/>
    <property type="evidence" value="ECO:0007669"/>
    <property type="project" value="TreeGrafter"/>
</dbReference>
<name>A0A834Z8N2_TETSI</name>
<keyword evidence="3" id="KW-1185">Reference proteome</keyword>
<comment type="caution">
    <text evidence="2">The sequence shown here is derived from an EMBL/GenBank/DDBJ whole genome shotgun (WGS) entry which is preliminary data.</text>
</comment>
<dbReference type="PANTHER" id="PTHR13935:SF46">
    <property type="entry name" value="TRANSCRIPTION FACTOR BHLH167-RELATED"/>
    <property type="match status" value="1"/>
</dbReference>
<dbReference type="InterPro" id="IPR015660">
    <property type="entry name" value="MASH1/Ascl1a-like"/>
</dbReference>